<keyword evidence="1" id="KW-1133">Transmembrane helix</keyword>
<reference evidence="2 3" key="1">
    <citation type="submission" date="2024-04" db="EMBL/GenBank/DDBJ databases">
        <title>Phyllosticta paracitricarpa is synonymous to the EU quarantine fungus P. citricarpa based on phylogenomic analyses.</title>
        <authorList>
            <consortium name="Lawrence Berkeley National Laboratory"/>
            <person name="Van Ingen-Buijs V.A."/>
            <person name="Van Westerhoven A.C."/>
            <person name="Haridas S."/>
            <person name="Skiadas P."/>
            <person name="Martin F."/>
            <person name="Groenewald J.Z."/>
            <person name="Crous P.W."/>
            <person name="Seidl M.F."/>
        </authorList>
    </citation>
    <scope>NUCLEOTIDE SEQUENCE [LARGE SCALE GENOMIC DNA]</scope>
    <source>
        <strain evidence="2 3">CBS 123374</strain>
    </source>
</reference>
<evidence type="ECO:0000313" key="3">
    <source>
        <dbReference type="Proteomes" id="UP001492380"/>
    </source>
</evidence>
<protein>
    <submittedName>
        <fullName evidence="2">Uncharacterized protein</fullName>
    </submittedName>
</protein>
<name>A0ABR1YQC5_9PEZI</name>
<evidence type="ECO:0000256" key="1">
    <source>
        <dbReference type="SAM" id="Phobius"/>
    </source>
</evidence>
<keyword evidence="1" id="KW-0472">Membrane</keyword>
<accession>A0ABR1YQC5</accession>
<keyword evidence="3" id="KW-1185">Reference proteome</keyword>
<evidence type="ECO:0000313" key="2">
    <source>
        <dbReference type="EMBL" id="KAK8235652.1"/>
    </source>
</evidence>
<feature type="transmembrane region" description="Helical" evidence="1">
    <location>
        <begin position="92"/>
        <end position="113"/>
    </location>
</feature>
<proteinExistence type="predicted"/>
<gene>
    <name evidence="2" type="ORF">HDK90DRAFT_252685</name>
</gene>
<keyword evidence="1" id="KW-0812">Transmembrane</keyword>
<dbReference type="EMBL" id="JBBWRZ010000005">
    <property type="protein sequence ID" value="KAK8235652.1"/>
    <property type="molecule type" value="Genomic_DNA"/>
</dbReference>
<comment type="caution">
    <text evidence="2">The sequence shown here is derived from an EMBL/GenBank/DDBJ whole genome shotgun (WGS) entry which is preliminary data.</text>
</comment>
<sequence>MGYPISCHADFLTLFHPWHSPPSVQRRASHQLFKPHQSSGLFVMRVMMPTRYSPPSLPLGPSGTFLLSWMALIRFLLSIGHDYALNSLSRSLPLLIFCVTGGGWFSGTFSSALDADGLCFFLDNLKRSPRLYQSGTCGKEFARLTWVQPTLDCGQRILSSQFFGQFCWYSNVAKHDD</sequence>
<feature type="transmembrane region" description="Helical" evidence="1">
    <location>
        <begin position="59"/>
        <end position="80"/>
    </location>
</feature>
<organism evidence="2 3">
    <name type="scientific">Phyllosticta capitalensis</name>
    <dbReference type="NCBI Taxonomy" id="121624"/>
    <lineage>
        <taxon>Eukaryota</taxon>
        <taxon>Fungi</taxon>
        <taxon>Dikarya</taxon>
        <taxon>Ascomycota</taxon>
        <taxon>Pezizomycotina</taxon>
        <taxon>Dothideomycetes</taxon>
        <taxon>Dothideomycetes incertae sedis</taxon>
        <taxon>Botryosphaeriales</taxon>
        <taxon>Phyllostictaceae</taxon>
        <taxon>Phyllosticta</taxon>
    </lineage>
</organism>
<dbReference type="Proteomes" id="UP001492380">
    <property type="component" value="Unassembled WGS sequence"/>
</dbReference>